<dbReference type="RefSeq" id="XP_014565759.1">
    <property type="nucleotide sequence ID" value="XM_014710273.1"/>
</dbReference>
<feature type="transmembrane region" description="Helical" evidence="2">
    <location>
        <begin position="372"/>
        <end position="399"/>
    </location>
</feature>
<keyword evidence="3" id="KW-0732">Signal</keyword>
<evidence type="ECO:0000259" key="4">
    <source>
        <dbReference type="Pfam" id="PF24855"/>
    </source>
</evidence>
<dbReference type="OMA" id="YCYVEAA"/>
<proteinExistence type="predicted"/>
<organism evidence="5 6">
    <name type="scientific">Mixia osmundae (strain CBS 9802 / IAM 14324 / JCM 22182 / KY 12970)</name>
    <dbReference type="NCBI Taxonomy" id="764103"/>
    <lineage>
        <taxon>Eukaryota</taxon>
        <taxon>Fungi</taxon>
        <taxon>Dikarya</taxon>
        <taxon>Basidiomycota</taxon>
        <taxon>Pucciniomycotina</taxon>
        <taxon>Mixiomycetes</taxon>
        <taxon>Mixiales</taxon>
        <taxon>Mixiaceae</taxon>
        <taxon>Mixia</taxon>
    </lineage>
</organism>
<sequence>MTAPSNSKRSTLPQRQRRRMICSQSVCICLCLLSILVAPVEAGLQKVPRVHARRHAASSASKSVKIASTARRRVLVPASTTDTPSPAATAVYGTRVSTEVGANDAASSSLDTSALVASVVSSVVASAVSHVTATSSAYGASRGGSSTASRTRTGPQATGTQVVPLATMPQPFDTVLSTNFSSTACPSFFEQFLASPSFRSCYPFSLLLGTSTAFFQIQSNLTALSAVLDNSCAADTQVCSDKMISLAQAIQDPAACGNDLKAGNALAQSALNGFLNYDMMSQVGCLKDNSTGDYCFAEAASNDTSVTDLYWYQLPLGTTLPSGTQASCDACLVKTMSIYSDYASNSTLPISRTYNQARSVGSINCGPSWSPLVVATAANSAASLFIPVAFVLVSLLFTLS</sequence>
<feature type="domain" description="DUF7729" evidence="4">
    <location>
        <begin position="168"/>
        <end position="370"/>
    </location>
</feature>
<dbReference type="InterPro" id="IPR056146">
    <property type="entry name" value="DUF7729"/>
</dbReference>
<feature type="compositionally biased region" description="Low complexity" evidence="1">
    <location>
        <begin position="137"/>
        <end position="154"/>
    </location>
</feature>
<dbReference type="InParanoid" id="G7DZM8"/>
<feature type="chain" id="PRO_5009955604" description="DUF7729 domain-containing protein" evidence="3">
    <location>
        <begin position="43"/>
        <end position="400"/>
    </location>
</feature>
<reference evidence="5 6" key="1">
    <citation type="journal article" date="2011" name="J. Gen. Appl. Microbiol.">
        <title>Draft genome sequencing of the enigmatic basidiomycete Mixia osmundae.</title>
        <authorList>
            <person name="Nishida H."/>
            <person name="Nagatsuka Y."/>
            <person name="Sugiyama J."/>
        </authorList>
    </citation>
    <scope>NUCLEOTIDE SEQUENCE [LARGE SCALE GENOMIC DNA]</scope>
    <source>
        <strain evidence="6">CBS 9802 / IAM 14324 / JCM 22182 / KY 12970</strain>
    </source>
</reference>
<dbReference type="EMBL" id="BABT02000071">
    <property type="protein sequence ID" value="GAA96038.1"/>
    <property type="molecule type" value="Genomic_DNA"/>
</dbReference>
<keyword evidence="2" id="KW-0472">Membrane</keyword>
<dbReference type="PANTHER" id="PTHR39460:SF1">
    <property type="entry name" value="C6 TRANSCRIPTION FACTOR"/>
    <property type="match status" value="1"/>
</dbReference>
<evidence type="ECO:0000256" key="2">
    <source>
        <dbReference type="SAM" id="Phobius"/>
    </source>
</evidence>
<keyword evidence="6" id="KW-1185">Reference proteome</keyword>
<name>G7DZM8_MIXOS</name>
<dbReference type="Pfam" id="PF24855">
    <property type="entry name" value="DUF7729"/>
    <property type="match status" value="1"/>
</dbReference>
<evidence type="ECO:0000256" key="3">
    <source>
        <dbReference type="SAM" id="SignalP"/>
    </source>
</evidence>
<feature type="region of interest" description="Disordered" evidence="1">
    <location>
        <begin position="137"/>
        <end position="159"/>
    </location>
</feature>
<gene>
    <name evidence="5" type="primary">Mo02698</name>
    <name evidence="5" type="ORF">E5Q_02698</name>
</gene>
<dbReference type="OrthoDB" id="2564812at2759"/>
<dbReference type="HOGENOM" id="CLU_042319_0_0_1"/>
<comment type="caution">
    <text evidence="5">The sequence shown here is derived from an EMBL/GenBank/DDBJ whole genome shotgun (WGS) entry which is preliminary data.</text>
</comment>
<evidence type="ECO:0000256" key="1">
    <source>
        <dbReference type="SAM" id="MobiDB-lite"/>
    </source>
</evidence>
<reference evidence="5 6" key="2">
    <citation type="journal article" date="2012" name="Open Biol.">
        <title>Characteristics of nucleosomes and linker DNA regions on the genome of the basidiomycete Mixia osmundae revealed by mono- and dinucleosome mapping.</title>
        <authorList>
            <person name="Nishida H."/>
            <person name="Kondo S."/>
            <person name="Matsumoto T."/>
            <person name="Suzuki Y."/>
            <person name="Yoshikawa H."/>
            <person name="Taylor T.D."/>
            <person name="Sugiyama J."/>
        </authorList>
    </citation>
    <scope>NUCLEOTIDE SEQUENCE [LARGE SCALE GENOMIC DNA]</scope>
    <source>
        <strain evidence="6">CBS 9802 / IAM 14324 / JCM 22182 / KY 12970</strain>
    </source>
</reference>
<protein>
    <recommendedName>
        <fullName evidence="4">DUF7729 domain-containing protein</fullName>
    </recommendedName>
</protein>
<dbReference type="AlphaFoldDB" id="G7DZM8"/>
<evidence type="ECO:0000313" key="6">
    <source>
        <dbReference type="Proteomes" id="UP000009131"/>
    </source>
</evidence>
<dbReference type="Proteomes" id="UP000009131">
    <property type="component" value="Unassembled WGS sequence"/>
</dbReference>
<evidence type="ECO:0000313" key="5">
    <source>
        <dbReference type="EMBL" id="GAA96038.1"/>
    </source>
</evidence>
<dbReference type="PANTHER" id="PTHR39460">
    <property type="entry name" value="EXPRESSED PROTEIN"/>
    <property type="match status" value="1"/>
</dbReference>
<keyword evidence="2" id="KW-1133">Transmembrane helix</keyword>
<feature type="signal peptide" evidence="3">
    <location>
        <begin position="1"/>
        <end position="42"/>
    </location>
</feature>
<keyword evidence="2" id="KW-0812">Transmembrane</keyword>
<dbReference type="eggNOG" id="ENOG502S3AD">
    <property type="taxonomic scope" value="Eukaryota"/>
</dbReference>
<accession>G7DZM8</accession>